<name>A0A9W7D977_9STRA</name>
<evidence type="ECO:0000313" key="2">
    <source>
        <dbReference type="Proteomes" id="UP001165121"/>
    </source>
</evidence>
<comment type="caution">
    <text evidence="1">The sequence shown here is derived from an EMBL/GenBank/DDBJ whole genome shotgun (WGS) entry which is preliminary data.</text>
</comment>
<evidence type="ECO:0000313" key="1">
    <source>
        <dbReference type="EMBL" id="GMF58761.1"/>
    </source>
</evidence>
<organism evidence="1 2">
    <name type="scientific">Phytophthora fragariaefolia</name>
    <dbReference type="NCBI Taxonomy" id="1490495"/>
    <lineage>
        <taxon>Eukaryota</taxon>
        <taxon>Sar</taxon>
        <taxon>Stramenopiles</taxon>
        <taxon>Oomycota</taxon>
        <taxon>Peronosporomycetes</taxon>
        <taxon>Peronosporales</taxon>
        <taxon>Peronosporaceae</taxon>
        <taxon>Phytophthora</taxon>
    </lineage>
</organism>
<reference evidence="1" key="1">
    <citation type="submission" date="2023-04" db="EMBL/GenBank/DDBJ databases">
        <title>Phytophthora fragariaefolia NBRC 109709.</title>
        <authorList>
            <person name="Ichikawa N."/>
            <person name="Sato H."/>
            <person name="Tonouchi N."/>
        </authorList>
    </citation>
    <scope>NUCLEOTIDE SEQUENCE</scope>
    <source>
        <strain evidence="1">NBRC 109709</strain>
    </source>
</reference>
<protein>
    <submittedName>
        <fullName evidence="1">Unnamed protein product</fullName>
    </submittedName>
</protein>
<sequence length="67" mass="7604">MQRHLETPLAQVTQAIDVEEQQRHPRVKGAGFSDAEASSLLELLEMNLPISRDEWDYVASFHNADLV</sequence>
<dbReference type="AlphaFoldDB" id="A0A9W7D977"/>
<accession>A0A9W7D977</accession>
<gene>
    <name evidence="1" type="ORF">Pfra01_002532100</name>
</gene>
<dbReference type="EMBL" id="BSXT01004729">
    <property type="protein sequence ID" value="GMF58761.1"/>
    <property type="molecule type" value="Genomic_DNA"/>
</dbReference>
<dbReference type="OrthoDB" id="164467at2759"/>
<proteinExistence type="predicted"/>
<dbReference type="Proteomes" id="UP001165121">
    <property type="component" value="Unassembled WGS sequence"/>
</dbReference>
<keyword evidence="2" id="KW-1185">Reference proteome</keyword>